<name>G6EZ28_9PROT</name>
<accession>G6EZ28</accession>
<dbReference type="AlphaFoldDB" id="G6EZ28"/>
<dbReference type="InterPro" id="IPR007709">
    <property type="entry name" value="N-FG_amidohydro"/>
</dbReference>
<proteinExistence type="predicted"/>
<dbReference type="Gene3D" id="3.40.630.40">
    <property type="entry name" value="Zn-dependent exopeptidases"/>
    <property type="match status" value="1"/>
</dbReference>
<reference evidence="1 2" key="1">
    <citation type="submission" date="2011-10" db="EMBL/GenBank/DDBJ databases">
        <title>Genome Sequence of Commensalibacter intestini A911, isolated from Drosophila gut.</title>
        <authorList>
            <person name="Lee W.-J."/>
            <person name="Kim E.-K."/>
        </authorList>
    </citation>
    <scope>NUCLEOTIDE SEQUENCE [LARGE SCALE GENOMIC DNA]</scope>
    <source>
        <strain evidence="1 2">A911</strain>
    </source>
</reference>
<evidence type="ECO:0000313" key="2">
    <source>
        <dbReference type="Proteomes" id="UP000005939"/>
    </source>
</evidence>
<dbReference type="PATRIC" id="fig|1088868.3.peg.700"/>
<dbReference type="STRING" id="1088868.CIN_06980"/>
<dbReference type="eggNOG" id="COG3741">
    <property type="taxonomic scope" value="Bacteria"/>
</dbReference>
<evidence type="ECO:0000313" key="1">
    <source>
        <dbReference type="EMBL" id="EHD14766.1"/>
    </source>
</evidence>
<dbReference type="Proteomes" id="UP000005939">
    <property type="component" value="Unassembled WGS sequence"/>
</dbReference>
<sequence>MNATMSLFDLITHSFSSPFVIKAPQSTFSYPILISSPHSGMQYDHQLLSSCRLSLDELRKSEDSYVHQLLEQSPYHGVTFLQACLPRIFCDLNREAWELDPDIFKEPLPDWCNTKSPQVKRGMGTIHKISSSGKQIHKYYLSFSQIKQRIETYWFSYHQQIESFIQTNYEQYGGCILLDIHSMPSMPKRSPYYTDIVLGDGFSQTCSPFLINNSQKFFAEKGLKVSKNIPYAGGYITRHYGNPRHNIHVMQIEINKSLYINEDNFEQHEGFSKLQSILIEYIQWVCLQSSNILKSTS</sequence>
<gene>
    <name evidence="1" type="ORF">CIN_06980</name>
</gene>
<protein>
    <recommendedName>
        <fullName evidence="3">N-formylglutamate amidohydrolase</fullName>
    </recommendedName>
</protein>
<dbReference type="EMBL" id="AGFR01000003">
    <property type="protein sequence ID" value="EHD14766.1"/>
    <property type="molecule type" value="Genomic_DNA"/>
</dbReference>
<organism evidence="1 2">
    <name type="scientific">Commensalibacter intestini A911</name>
    <dbReference type="NCBI Taxonomy" id="1088868"/>
    <lineage>
        <taxon>Bacteria</taxon>
        <taxon>Pseudomonadati</taxon>
        <taxon>Pseudomonadota</taxon>
        <taxon>Alphaproteobacteria</taxon>
        <taxon>Acetobacterales</taxon>
        <taxon>Acetobacteraceae</taxon>
    </lineage>
</organism>
<dbReference type="SUPFAM" id="SSF53187">
    <property type="entry name" value="Zn-dependent exopeptidases"/>
    <property type="match status" value="1"/>
</dbReference>
<dbReference type="OrthoDB" id="9802050at2"/>
<evidence type="ECO:0008006" key="3">
    <source>
        <dbReference type="Google" id="ProtNLM"/>
    </source>
</evidence>
<comment type="caution">
    <text evidence="1">The sequence shown here is derived from an EMBL/GenBank/DDBJ whole genome shotgun (WGS) entry which is preliminary data.</text>
</comment>
<dbReference type="Pfam" id="PF05013">
    <property type="entry name" value="FGase"/>
    <property type="match status" value="1"/>
</dbReference>